<reference evidence="1 2" key="1">
    <citation type="submission" date="2013-08" db="EMBL/GenBank/DDBJ databases">
        <authorList>
            <person name="Weinstock G."/>
            <person name="Sodergren E."/>
            <person name="Wylie T."/>
            <person name="Fulton L."/>
            <person name="Fulton R."/>
            <person name="Fronick C."/>
            <person name="O'Laughlin M."/>
            <person name="Godfrey J."/>
            <person name="Miner T."/>
            <person name="Herter B."/>
            <person name="Appelbaum E."/>
            <person name="Cordes M."/>
            <person name="Lek S."/>
            <person name="Wollam A."/>
            <person name="Pepin K.H."/>
            <person name="Palsikar V.B."/>
            <person name="Mitreva M."/>
            <person name="Wilson R.K."/>
        </authorList>
    </citation>
    <scope>NUCLEOTIDE SEQUENCE [LARGE SCALE GENOMIC DNA]</scope>
    <source>
        <strain evidence="1 2">F0041</strain>
    </source>
</reference>
<evidence type="ECO:0000313" key="2">
    <source>
        <dbReference type="Proteomes" id="UP000016496"/>
    </source>
</evidence>
<dbReference type="PATRIC" id="fig|1321819.3.peg.800"/>
<evidence type="ECO:0000313" key="1">
    <source>
        <dbReference type="EMBL" id="ERI86631.1"/>
    </source>
</evidence>
<dbReference type="HOGENOM" id="CLU_3212636_0_0_10"/>
<comment type="caution">
    <text evidence="1">The sequence shown here is derived from an EMBL/GenBank/DDBJ whole genome shotgun (WGS) entry which is preliminary data.</text>
</comment>
<protein>
    <submittedName>
        <fullName evidence="1">Uncharacterized protein</fullName>
    </submittedName>
</protein>
<dbReference type="AlphaFoldDB" id="U2E2V0"/>
<accession>U2E2V0</accession>
<organism evidence="1 2">
    <name type="scientific">Bacteroides pyogenes F0041</name>
    <dbReference type="NCBI Taxonomy" id="1321819"/>
    <lineage>
        <taxon>Bacteria</taxon>
        <taxon>Pseudomonadati</taxon>
        <taxon>Bacteroidota</taxon>
        <taxon>Bacteroidia</taxon>
        <taxon>Bacteroidales</taxon>
        <taxon>Bacteroidaceae</taxon>
        <taxon>Bacteroides</taxon>
    </lineage>
</organism>
<proteinExistence type="predicted"/>
<dbReference type="EMBL" id="AWSV01000052">
    <property type="protein sequence ID" value="ERI86631.1"/>
    <property type="molecule type" value="Genomic_DNA"/>
</dbReference>
<gene>
    <name evidence="1" type="ORF">HMPREF1981_00862</name>
</gene>
<sequence>MQILVEHKRKYILSPKKMQKYAEDIPAPGINAPALQALAPATGC</sequence>
<dbReference type="Proteomes" id="UP000016496">
    <property type="component" value="Unassembled WGS sequence"/>
</dbReference>
<name>U2E2V0_9BACE</name>